<dbReference type="GO" id="GO:0047372">
    <property type="term" value="F:monoacylglycerol lipase activity"/>
    <property type="evidence" value="ECO:0007669"/>
    <property type="project" value="TreeGrafter"/>
</dbReference>
<keyword evidence="3 6" id="KW-0378">Hydrolase</keyword>
<dbReference type="PANTHER" id="PTHR10794:SF63">
    <property type="entry name" value="ALPHA_BETA HYDROLASE 1, ISOFORM A"/>
    <property type="match status" value="1"/>
</dbReference>
<evidence type="ECO:0000256" key="4">
    <source>
        <dbReference type="PIRSR" id="PIRSR005211-1"/>
    </source>
</evidence>
<dbReference type="Pfam" id="PF00561">
    <property type="entry name" value="Abhydrolase_1"/>
    <property type="match status" value="1"/>
</dbReference>
<name>A0A4P9ZPB9_9FUNG</name>
<dbReference type="STRING" id="215637.A0A4P9ZPB9"/>
<dbReference type="SUPFAM" id="SSF53474">
    <property type="entry name" value="alpha/beta-Hydrolases"/>
    <property type="match status" value="1"/>
</dbReference>
<evidence type="ECO:0000313" key="6">
    <source>
        <dbReference type="EMBL" id="RKP35075.1"/>
    </source>
</evidence>
<dbReference type="GO" id="GO:0051792">
    <property type="term" value="P:medium-chain fatty acid biosynthetic process"/>
    <property type="evidence" value="ECO:0007669"/>
    <property type="project" value="TreeGrafter"/>
</dbReference>
<reference evidence="7" key="1">
    <citation type="journal article" date="2018" name="Nat. Microbiol.">
        <title>Leveraging single-cell genomics to expand the fungal tree of life.</title>
        <authorList>
            <person name="Ahrendt S.R."/>
            <person name="Quandt C.A."/>
            <person name="Ciobanu D."/>
            <person name="Clum A."/>
            <person name="Salamov A."/>
            <person name="Andreopoulos B."/>
            <person name="Cheng J.F."/>
            <person name="Woyke T."/>
            <person name="Pelin A."/>
            <person name="Henrissat B."/>
            <person name="Reynolds N.K."/>
            <person name="Benny G.L."/>
            <person name="Smith M.E."/>
            <person name="James T.Y."/>
            <person name="Grigoriev I.V."/>
        </authorList>
    </citation>
    <scope>NUCLEOTIDE SEQUENCE [LARGE SCALE GENOMIC DNA]</scope>
    <source>
        <strain evidence="7">RSA 468</strain>
    </source>
</reference>
<evidence type="ECO:0000256" key="2">
    <source>
        <dbReference type="ARBA" id="ARBA00022487"/>
    </source>
</evidence>
<evidence type="ECO:0000259" key="5">
    <source>
        <dbReference type="Pfam" id="PF00561"/>
    </source>
</evidence>
<dbReference type="PROSITE" id="PS01133">
    <property type="entry name" value="UPF0017"/>
    <property type="match status" value="1"/>
</dbReference>
<dbReference type="Gene3D" id="3.40.50.1820">
    <property type="entry name" value="alpha/beta hydrolase"/>
    <property type="match status" value="1"/>
</dbReference>
<feature type="active site" description="Charge relay system" evidence="4">
    <location>
        <position position="291"/>
    </location>
</feature>
<dbReference type="InterPro" id="IPR012020">
    <property type="entry name" value="ABHD4"/>
</dbReference>
<dbReference type="Proteomes" id="UP000268162">
    <property type="component" value="Unassembled WGS sequence"/>
</dbReference>
<organism evidence="6 7">
    <name type="scientific">Dimargaris cristalligena</name>
    <dbReference type="NCBI Taxonomy" id="215637"/>
    <lineage>
        <taxon>Eukaryota</taxon>
        <taxon>Fungi</taxon>
        <taxon>Fungi incertae sedis</taxon>
        <taxon>Zoopagomycota</taxon>
        <taxon>Kickxellomycotina</taxon>
        <taxon>Dimargaritomycetes</taxon>
        <taxon>Dimargaritales</taxon>
        <taxon>Dimargaritaceae</taxon>
        <taxon>Dimargaris</taxon>
    </lineage>
</organism>
<dbReference type="GO" id="GO:0051793">
    <property type="term" value="P:medium-chain fatty acid catabolic process"/>
    <property type="evidence" value="ECO:0007669"/>
    <property type="project" value="TreeGrafter"/>
</dbReference>
<dbReference type="InterPro" id="IPR029058">
    <property type="entry name" value="AB_hydrolase_fold"/>
</dbReference>
<dbReference type="PIRSF" id="PIRSF005211">
    <property type="entry name" value="Ab_hydro_YheT"/>
    <property type="match status" value="1"/>
</dbReference>
<evidence type="ECO:0000256" key="1">
    <source>
        <dbReference type="ARBA" id="ARBA00010884"/>
    </source>
</evidence>
<keyword evidence="7" id="KW-1185">Reference proteome</keyword>
<accession>A0A4P9ZPB9</accession>
<dbReference type="GO" id="GO:0008126">
    <property type="term" value="F:acetylesterase activity"/>
    <property type="evidence" value="ECO:0007669"/>
    <property type="project" value="TreeGrafter"/>
</dbReference>
<gene>
    <name evidence="6" type="ORF">BJ085DRAFT_14899</name>
</gene>
<dbReference type="EMBL" id="ML002969">
    <property type="protein sequence ID" value="RKP35075.1"/>
    <property type="molecule type" value="Genomic_DNA"/>
</dbReference>
<evidence type="ECO:0000256" key="3">
    <source>
        <dbReference type="ARBA" id="ARBA00022801"/>
    </source>
</evidence>
<dbReference type="InterPro" id="IPR000073">
    <property type="entry name" value="AB_hydrolase_1"/>
</dbReference>
<feature type="active site" description="Charge relay system" evidence="4">
    <location>
        <position position="320"/>
    </location>
</feature>
<dbReference type="InterPro" id="IPR050960">
    <property type="entry name" value="AB_hydrolase_4_sf"/>
</dbReference>
<keyword evidence="2" id="KW-0719">Serine esterase</keyword>
<comment type="similarity">
    <text evidence="1">Belongs to the AB hydrolase superfamily. AB hydrolase 4 family.</text>
</comment>
<feature type="domain" description="AB hydrolase-1" evidence="5">
    <location>
        <begin position="78"/>
        <end position="299"/>
    </location>
</feature>
<dbReference type="InterPro" id="IPR000952">
    <property type="entry name" value="AB_hydrolase_4_CS"/>
</dbReference>
<dbReference type="AlphaFoldDB" id="A0A4P9ZPB9"/>
<sequence>MDLLYSTCPALTDPDKAVFKPSKWLFNGHLQTAAVTKMEILKGYDVDYSRETVSLPDGGTVALDWFPSLEVNPDPNLPIIFILHGLTGGSHEFYVRSLVKTITDARHGCRVIVLNNRGCGFSEILTPKLYSAGYTDDLRFVLQRLRNQFPRTTPIIGVGFSLGSNILVKFVGEEGDRCVLKAAVSVGNPFNLLKASEVLNDGFWGSLVYTRVMKNQLLRFFNRHKHMFVESDFDLDLASVAKSKTVRDFDDLVTRRVFGYATVQDYYTSASSGPYVPRVRIPLLCLNSLDDPVCSAQSIPYRAIRENPYTVLATTASGGHLGWFEAGSDGNRVRPWSIDPISEFCMAMTRVDTVYSPVAPPTNTTTTAAVAAS</sequence>
<evidence type="ECO:0000313" key="7">
    <source>
        <dbReference type="Proteomes" id="UP000268162"/>
    </source>
</evidence>
<proteinExistence type="inferred from homology"/>
<feature type="active site" description="Charge relay system" evidence="4">
    <location>
        <position position="161"/>
    </location>
</feature>
<dbReference type="PANTHER" id="PTHR10794">
    <property type="entry name" value="ABHYDROLASE DOMAIN-CONTAINING PROTEIN"/>
    <property type="match status" value="1"/>
</dbReference>
<protein>
    <submittedName>
        <fullName evidence="6">Alpha/Beta hydrolase protein</fullName>
    </submittedName>
</protein>